<name>A0A1Y6BXA5_9NEIS</name>
<organism evidence="13 14">
    <name type="scientific">Pseudogulbenkiania subflava DSM 22618</name>
    <dbReference type="NCBI Taxonomy" id="1123014"/>
    <lineage>
        <taxon>Bacteria</taxon>
        <taxon>Pseudomonadati</taxon>
        <taxon>Pseudomonadota</taxon>
        <taxon>Betaproteobacteria</taxon>
        <taxon>Neisseriales</taxon>
        <taxon>Chromobacteriaceae</taxon>
        <taxon>Pseudogulbenkiania</taxon>
    </lineage>
</organism>
<evidence type="ECO:0000313" key="14">
    <source>
        <dbReference type="Proteomes" id="UP000192920"/>
    </source>
</evidence>
<dbReference type="Gene3D" id="2.40.50.100">
    <property type="match status" value="1"/>
</dbReference>
<dbReference type="GO" id="GO:0005886">
    <property type="term" value="C:plasma membrane"/>
    <property type="evidence" value="ECO:0007669"/>
    <property type="project" value="UniProtKB-SubCell"/>
</dbReference>
<dbReference type="InterPro" id="IPR050739">
    <property type="entry name" value="MFP"/>
</dbReference>
<evidence type="ECO:0000256" key="9">
    <source>
        <dbReference type="RuleBase" id="RU365093"/>
    </source>
</evidence>
<evidence type="ECO:0000259" key="12">
    <source>
        <dbReference type="Pfam" id="PF26002"/>
    </source>
</evidence>
<comment type="subcellular location">
    <subcellularLocation>
        <location evidence="1 9">Cell inner membrane</location>
        <topology evidence="1 9">Single-pass membrane protein</topology>
    </subcellularLocation>
</comment>
<feature type="coiled-coil region" evidence="10">
    <location>
        <begin position="271"/>
        <end position="298"/>
    </location>
</feature>
<dbReference type="InterPro" id="IPR010129">
    <property type="entry name" value="T1SS_HlyD"/>
</dbReference>
<evidence type="ECO:0000256" key="5">
    <source>
        <dbReference type="ARBA" id="ARBA00022519"/>
    </source>
</evidence>
<dbReference type="InterPro" id="IPR058982">
    <property type="entry name" value="Beta-barrel_AprE"/>
</dbReference>
<dbReference type="Pfam" id="PF25994">
    <property type="entry name" value="HH_AprE"/>
    <property type="match status" value="1"/>
</dbReference>
<evidence type="ECO:0000256" key="7">
    <source>
        <dbReference type="ARBA" id="ARBA00022989"/>
    </source>
</evidence>
<evidence type="ECO:0000256" key="2">
    <source>
        <dbReference type="ARBA" id="ARBA00009477"/>
    </source>
</evidence>
<reference evidence="14" key="1">
    <citation type="submission" date="2017-04" db="EMBL/GenBank/DDBJ databases">
        <authorList>
            <person name="Varghese N."/>
            <person name="Submissions S."/>
        </authorList>
    </citation>
    <scope>NUCLEOTIDE SEQUENCE [LARGE SCALE GENOMIC DNA]</scope>
    <source>
        <strain evidence="14">DSM 22618</strain>
    </source>
</reference>
<keyword evidence="10" id="KW-0175">Coiled coil</keyword>
<feature type="coiled-coil region" evidence="10">
    <location>
        <begin position="191"/>
        <end position="225"/>
    </location>
</feature>
<keyword evidence="5 9" id="KW-0997">Cell inner membrane</keyword>
<dbReference type="NCBIfam" id="TIGR01843">
    <property type="entry name" value="type_I_hlyD"/>
    <property type="match status" value="1"/>
</dbReference>
<keyword evidence="8 9" id="KW-0472">Membrane</keyword>
<sequence length="472" mass="52735">MSEGRGWRHWLRVRLSGAEGGLGPAWLERWLDWLSARDLQERQDFAADADWAILEQQPVRPRFFVWLLLAIVFAGLVWASLAQVDEVARGEGKVVPSSQIQRIQSLDGGVVSEILVREGNRVQKNQLLLKIDSTRFESSLNENRAQYLSLLAKAARLRAITDGQAFVVPPEVQREAPDIGAHELELYGSKRRELEANVSIARQQLAQRNQELVEVRARREQAEQGLGYTTKELQVTRPLKDTGAVSDVDLLRLERDVSRFRGERDMAAAQIPKIQAAIAEAQRKIEEVELSFRNQASAELSETLGKLSSLTETRVALNDRVKLAELRSPVNGTVKQLLVNTIGGVVQPGKDIVEIVPTEDTLLLEARILPRDIAFLHPGQKAFVRFTAYDFAIYGGLDATLEQIGADTVTDDKGNAFYLVRVRTRKSYLGSASRPIIPGMVAEVDIMTGKKSILSYLLKPVLRAHSYAMTER</sequence>
<feature type="domain" description="AprE-like long alpha-helical hairpin" evidence="11">
    <location>
        <begin position="137"/>
        <end position="320"/>
    </location>
</feature>
<protein>
    <recommendedName>
        <fullName evidence="9">Membrane fusion protein (MFP) family protein</fullName>
    </recommendedName>
</protein>
<accession>A0A1Y6BXA5</accession>
<keyword evidence="4 9" id="KW-1003">Cell membrane</keyword>
<comment type="similarity">
    <text evidence="2 9">Belongs to the membrane fusion protein (MFP) (TC 8.A.1) family.</text>
</comment>
<dbReference type="PRINTS" id="PR01490">
    <property type="entry name" value="RTXTOXIND"/>
</dbReference>
<evidence type="ECO:0000256" key="8">
    <source>
        <dbReference type="ARBA" id="ARBA00023136"/>
    </source>
</evidence>
<dbReference type="PROSITE" id="PS00543">
    <property type="entry name" value="HLYD_FAMILY"/>
    <property type="match status" value="1"/>
</dbReference>
<evidence type="ECO:0000256" key="3">
    <source>
        <dbReference type="ARBA" id="ARBA00022448"/>
    </source>
</evidence>
<dbReference type="RefSeq" id="WP_085276821.1">
    <property type="nucleotide sequence ID" value="NZ_FXAG01000015.1"/>
</dbReference>
<keyword evidence="14" id="KW-1185">Reference proteome</keyword>
<dbReference type="STRING" id="1123014.SAMN02745746_02664"/>
<keyword evidence="7 9" id="KW-1133">Transmembrane helix</keyword>
<dbReference type="SUPFAM" id="SSF111369">
    <property type="entry name" value="HlyD-like secretion proteins"/>
    <property type="match status" value="1"/>
</dbReference>
<evidence type="ECO:0000256" key="6">
    <source>
        <dbReference type="ARBA" id="ARBA00022692"/>
    </source>
</evidence>
<proteinExistence type="inferred from homology"/>
<feature type="transmembrane region" description="Helical" evidence="9">
    <location>
        <begin position="63"/>
        <end position="81"/>
    </location>
</feature>
<keyword evidence="6 9" id="KW-0812">Transmembrane</keyword>
<dbReference type="Proteomes" id="UP000192920">
    <property type="component" value="Unassembled WGS sequence"/>
</dbReference>
<gene>
    <name evidence="13" type="ORF">SAMN02745746_02664</name>
</gene>
<evidence type="ECO:0000256" key="1">
    <source>
        <dbReference type="ARBA" id="ARBA00004377"/>
    </source>
</evidence>
<keyword evidence="3 9" id="KW-0813">Transport</keyword>
<evidence type="ECO:0000256" key="10">
    <source>
        <dbReference type="SAM" id="Coils"/>
    </source>
</evidence>
<dbReference type="Gene3D" id="1.10.287.470">
    <property type="entry name" value="Helix hairpin bin"/>
    <property type="match status" value="1"/>
</dbReference>
<dbReference type="AlphaFoldDB" id="A0A1Y6BXA5"/>
<dbReference type="PANTHER" id="PTHR30386">
    <property type="entry name" value="MEMBRANE FUSION SUBUNIT OF EMRAB-TOLC MULTIDRUG EFFLUX PUMP"/>
    <property type="match status" value="1"/>
</dbReference>
<dbReference type="InterPro" id="IPR058781">
    <property type="entry name" value="HH_AprE-like"/>
</dbReference>
<feature type="domain" description="AprE-like beta-barrel" evidence="12">
    <location>
        <begin position="362"/>
        <end position="449"/>
    </location>
</feature>
<dbReference type="PANTHER" id="PTHR30386:SF26">
    <property type="entry name" value="TRANSPORT PROTEIN COMB"/>
    <property type="match status" value="1"/>
</dbReference>
<evidence type="ECO:0000256" key="4">
    <source>
        <dbReference type="ARBA" id="ARBA00022475"/>
    </source>
</evidence>
<dbReference type="Pfam" id="PF26002">
    <property type="entry name" value="Beta-barrel_AprE"/>
    <property type="match status" value="1"/>
</dbReference>
<dbReference type="Gene3D" id="2.40.30.170">
    <property type="match status" value="1"/>
</dbReference>
<dbReference type="InterPro" id="IPR006144">
    <property type="entry name" value="Secretion_HlyD_CS"/>
</dbReference>
<dbReference type="EMBL" id="FXAG01000015">
    <property type="protein sequence ID" value="SMF34239.1"/>
    <property type="molecule type" value="Genomic_DNA"/>
</dbReference>
<evidence type="ECO:0000259" key="11">
    <source>
        <dbReference type="Pfam" id="PF25994"/>
    </source>
</evidence>
<evidence type="ECO:0000313" key="13">
    <source>
        <dbReference type="EMBL" id="SMF34239.1"/>
    </source>
</evidence>
<dbReference type="GO" id="GO:0009306">
    <property type="term" value="P:protein secretion"/>
    <property type="evidence" value="ECO:0007669"/>
    <property type="project" value="InterPro"/>
</dbReference>